<dbReference type="RefSeq" id="WP_322186749.1">
    <property type="nucleotide sequence ID" value="NZ_JAXLPB010000002.1"/>
</dbReference>
<sequence length="125" mass="13351">MLKTTLIAATLAATAAYSIPASAQIVPGSEYGTIRSEEAKRASVAEPAANVARTTVDASRVYGYSQTVPGSDYDRTAGEEADRTDVRRTTRGSDARRVNPDSVQIVPGSDYGREANEVRERASVR</sequence>
<evidence type="ECO:0000256" key="1">
    <source>
        <dbReference type="SAM" id="MobiDB-lite"/>
    </source>
</evidence>
<evidence type="ECO:0000313" key="3">
    <source>
        <dbReference type="EMBL" id="MDY8109305.1"/>
    </source>
</evidence>
<feature type="region of interest" description="Disordered" evidence="1">
    <location>
        <begin position="63"/>
        <end position="125"/>
    </location>
</feature>
<keyword evidence="4" id="KW-1185">Reference proteome</keyword>
<name>A0ABU5I1Q6_9HYPH</name>
<proteinExistence type="predicted"/>
<keyword evidence="2" id="KW-0732">Signal</keyword>
<accession>A0ABU5I1Q6</accession>
<feature type="signal peptide" evidence="2">
    <location>
        <begin position="1"/>
        <end position="23"/>
    </location>
</feature>
<dbReference type="EMBL" id="JAXLPB010000002">
    <property type="protein sequence ID" value="MDY8109305.1"/>
    <property type="molecule type" value="Genomic_DNA"/>
</dbReference>
<dbReference type="Proteomes" id="UP001294412">
    <property type="component" value="Unassembled WGS sequence"/>
</dbReference>
<gene>
    <name evidence="3" type="ORF">U0C82_09145</name>
</gene>
<evidence type="ECO:0008006" key="5">
    <source>
        <dbReference type="Google" id="ProtNLM"/>
    </source>
</evidence>
<feature type="chain" id="PRO_5046826386" description="DUF4148 domain-containing protein" evidence="2">
    <location>
        <begin position="24"/>
        <end position="125"/>
    </location>
</feature>
<reference evidence="3 4" key="1">
    <citation type="submission" date="2023-12" db="EMBL/GenBank/DDBJ databases">
        <title>Description of Novel Strain Fulvimarina sp. 2208YS6-2-32 isolated from Uroteuthis (Photololigo) edulis.</title>
        <authorList>
            <person name="Park J.-S."/>
        </authorList>
    </citation>
    <scope>NUCLEOTIDE SEQUENCE [LARGE SCALE GENOMIC DNA]</scope>
    <source>
        <strain evidence="3 4">2208YS6-2-32</strain>
    </source>
</reference>
<protein>
    <recommendedName>
        <fullName evidence="5">DUF4148 domain-containing protein</fullName>
    </recommendedName>
</protein>
<evidence type="ECO:0000256" key="2">
    <source>
        <dbReference type="SAM" id="SignalP"/>
    </source>
</evidence>
<feature type="compositionally biased region" description="Basic and acidic residues" evidence="1">
    <location>
        <begin position="72"/>
        <end position="99"/>
    </location>
</feature>
<organism evidence="3 4">
    <name type="scientific">Fulvimarina uroteuthidis</name>
    <dbReference type="NCBI Taxonomy" id="3098149"/>
    <lineage>
        <taxon>Bacteria</taxon>
        <taxon>Pseudomonadati</taxon>
        <taxon>Pseudomonadota</taxon>
        <taxon>Alphaproteobacteria</taxon>
        <taxon>Hyphomicrobiales</taxon>
        <taxon>Aurantimonadaceae</taxon>
        <taxon>Fulvimarina</taxon>
    </lineage>
</organism>
<feature type="compositionally biased region" description="Basic and acidic residues" evidence="1">
    <location>
        <begin position="111"/>
        <end position="125"/>
    </location>
</feature>
<evidence type="ECO:0000313" key="4">
    <source>
        <dbReference type="Proteomes" id="UP001294412"/>
    </source>
</evidence>
<comment type="caution">
    <text evidence="3">The sequence shown here is derived from an EMBL/GenBank/DDBJ whole genome shotgun (WGS) entry which is preliminary data.</text>
</comment>